<evidence type="ECO:0000256" key="1">
    <source>
        <dbReference type="ARBA" id="ARBA00004651"/>
    </source>
</evidence>
<dbReference type="Gene3D" id="1.20.1720.10">
    <property type="entry name" value="Multidrug resistance protein D"/>
    <property type="match status" value="1"/>
</dbReference>
<keyword evidence="11" id="KW-1185">Reference proteome</keyword>
<feature type="transmembrane region" description="Helical" evidence="8">
    <location>
        <begin position="130"/>
        <end position="148"/>
    </location>
</feature>
<keyword evidence="5 8" id="KW-1133">Transmembrane helix</keyword>
<dbReference type="SUPFAM" id="SSF103473">
    <property type="entry name" value="MFS general substrate transporter"/>
    <property type="match status" value="1"/>
</dbReference>
<feature type="transmembrane region" description="Helical" evidence="8">
    <location>
        <begin position="327"/>
        <end position="345"/>
    </location>
</feature>
<dbReference type="InterPro" id="IPR004638">
    <property type="entry name" value="EmrB-like"/>
</dbReference>
<evidence type="ECO:0000256" key="2">
    <source>
        <dbReference type="ARBA" id="ARBA00022448"/>
    </source>
</evidence>
<keyword evidence="3" id="KW-1003">Cell membrane</keyword>
<dbReference type="Pfam" id="PF07690">
    <property type="entry name" value="MFS_1"/>
    <property type="match status" value="1"/>
</dbReference>
<feature type="transmembrane region" description="Helical" evidence="8">
    <location>
        <begin position="254"/>
        <end position="271"/>
    </location>
</feature>
<feature type="transmembrane region" description="Helical" evidence="8">
    <location>
        <begin position="72"/>
        <end position="88"/>
    </location>
</feature>
<dbReference type="CDD" id="cd17321">
    <property type="entry name" value="MFS_MMR_MDR_like"/>
    <property type="match status" value="1"/>
</dbReference>
<organism evidence="10 11">
    <name type="scientific">Amnibacterium endophyticum</name>
    <dbReference type="NCBI Taxonomy" id="2109337"/>
    <lineage>
        <taxon>Bacteria</taxon>
        <taxon>Bacillati</taxon>
        <taxon>Actinomycetota</taxon>
        <taxon>Actinomycetes</taxon>
        <taxon>Micrococcales</taxon>
        <taxon>Microbacteriaceae</taxon>
        <taxon>Amnibacterium</taxon>
    </lineage>
</organism>
<feature type="transmembrane region" description="Helical" evidence="8">
    <location>
        <begin position="357"/>
        <end position="375"/>
    </location>
</feature>
<feature type="transmembrane region" description="Helical" evidence="8">
    <location>
        <begin position="100"/>
        <end position="118"/>
    </location>
</feature>
<accession>A0ABW4LBG2</accession>
<name>A0ABW4LBG2_9MICO</name>
<evidence type="ECO:0000259" key="9">
    <source>
        <dbReference type="PROSITE" id="PS50850"/>
    </source>
</evidence>
<dbReference type="PROSITE" id="PS00216">
    <property type="entry name" value="SUGAR_TRANSPORT_1"/>
    <property type="match status" value="1"/>
</dbReference>
<dbReference type="PANTHER" id="PTHR42718:SF46">
    <property type="entry name" value="BLR6921 PROTEIN"/>
    <property type="match status" value="1"/>
</dbReference>
<evidence type="ECO:0000256" key="6">
    <source>
        <dbReference type="ARBA" id="ARBA00023136"/>
    </source>
</evidence>
<dbReference type="PRINTS" id="PR01036">
    <property type="entry name" value="TCRTETB"/>
</dbReference>
<dbReference type="EMBL" id="JBHUEA010000002">
    <property type="protein sequence ID" value="MFD1720352.1"/>
    <property type="molecule type" value="Genomic_DNA"/>
</dbReference>
<feature type="transmembrane region" description="Helical" evidence="8">
    <location>
        <begin position="160"/>
        <end position="181"/>
    </location>
</feature>
<dbReference type="PANTHER" id="PTHR42718">
    <property type="entry name" value="MAJOR FACILITATOR SUPERFAMILY MULTIDRUG TRANSPORTER MFSC"/>
    <property type="match status" value="1"/>
</dbReference>
<keyword evidence="6 8" id="KW-0472">Membrane</keyword>
<feature type="transmembrane region" description="Helical" evidence="8">
    <location>
        <begin position="222"/>
        <end position="242"/>
    </location>
</feature>
<protein>
    <submittedName>
        <fullName evidence="10">MFS transporter</fullName>
    </submittedName>
</protein>
<evidence type="ECO:0000256" key="8">
    <source>
        <dbReference type="SAM" id="Phobius"/>
    </source>
</evidence>
<dbReference type="InterPro" id="IPR011701">
    <property type="entry name" value="MFS"/>
</dbReference>
<feature type="transmembrane region" description="Helical" evidence="8">
    <location>
        <begin position="429"/>
        <end position="450"/>
    </location>
</feature>
<gene>
    <name evidence="10" type="ORF">ACFSBI_02220</name>
</gene>
<comment type="caution">
    <text evidence="10">The sequence shown here is derived from an EMBL/GenBank/DDBJ whole genome shotgun (WGS) entry which is preliminary data.</text>
</comment>
<feature type="compositionally biased region" description="Basic and acidic residues" evidence="7">
    <location>
        <begin position="15"/>
        <end position="26"/>
    </location>
</feature>
<feature type="transmembrane region" description="Helical" evidence="8">
    <location>
        <begin position="292"/>
        <end position="315"/>
    </location>
</feature>
<feature type="transmembrane region" description="Helical" evidence="8">
    <location>
        <begin position="470"/>
        <end position="490"/>
    </location>
</feature>
<dbReference type="PROSITE" id="PS50850">
    <property type="entry name" value="MFS"/>
    <property type="match status" value="1"/>
</dbReference>
<comment type="subcellular location">
    <subcellularLocation>
        <location evidence="1">Cell membrane</location>
        <topology evidence="1">Multi-pass membrane protein</topology>
    </subcellularLocation>
</comment>
<evidence type="ECO:0000313" key="11">
    <source>
        <dbReference type="Proteomes" id="UP001597347"/>
    </source>
</evidence>
<feature type="transmembrane region" description="Helical" evidence="8">
    <location>
        <begin position="33"/>
        <end position="57"/>
    </location>
</feature>
<keyword evidence="2" id="KW-0813">Transport</keyword>
<dbReference type="NCBIfam" id="TIGR00711">
    <property type="entry name" value="efflux_EmrB"/>
    <property type="match status" value="1"/>
</dbReference>
<feature type="region of interest" description="Disordered" evidence="7">
    <location>
        <begin position="1"/>
        <end position="26"/>
    </location>
</feature>
<dbReference type="InterPro" id="IPR036259">
    <property type="entry name" value="MFS_trans_sf"/>
</dbReference>
<dbReference type="InterPro" id="IPR020846">
    <property type="entry name" value="MFS_dom"/>
</dbReference>
<reference evidence="11" key="1">
    <citation type="journal article" date="2019" name="Int. J. Syst. Evol. Microbiol.">
        <title>The Global Catalogue of Microorganisms (GCM) 10K type strain sequencing project: providing services to taxonomists for standard genome sequencing and annotation.</title>
        <authorList>
            <consortium name="The Broad Institute Genomics Platform"/>
            <consortium name="The Broad Institute Genome Sequencing Center for Infectious Disease"/>
            <person name="Wu L."/>
            <person name="Ma J."/>
        </authorList>
    </citation>
    <scope>NUCLEOTIDE SEQUENCE [LARGE SCALE GENOMIC DNA]</scope>
    <source>
        <strain evidence="11">CGMCC 1.12471</strain>
    </source>
</reference>
<dbReference type="InterPro" id="IPR005829">
    <property type="entry name" value="Sugar_transporter_CS"/>
</dbReference>
<evidence type="ECO:0000256" key="4">
    <source>
        <dbReference type="ARBA" id="ARBA00022692"/>
    </source>
</evidence>
<dbReference type="Gene3D" id="1.20.1250.20">
    <property type="entry name" value="MFS general substrate transporter like domains"/>
    <property type="match status" value="1"/>
</dbReference>
<feature type="domain" description="Major facilitator superfamily (MFS) profile" evidence="9">
    <location>
        <begin position="35"/>
        <end position="494"/>
    </location>
</feature>
<keyword evidence="4 8" id="KW-0812">Transmembrane</keyword>
<evidence type="ECO:0000256" key="7">
    <source>
        <dbReference type="SAM" id="MobiDB-lite"/>
    </source>
</evidence>
<proteinExistence type="predicted"/>
<feature type="transmembrane region" description="Helical" evidence="8">
    <location>
        <begin position="381"/>
        <end position="404"/>
    </location>
</feature>
<evidence type="ECO:0000313" key="10">
    <source>
        <dbReference type="EMBL" id="MFD1720352.1"/>
    </source>
</evidence>
<feature type="transmembrane region" description="Helical" evidence="8">
    <location>
        <begin position="187"/>
        <end position="210"/>
    </location>
</feature>
<dbReference type="RefSeq" id="WP_377931582.1">
    <property type="nucleotide sequence ID" value="NZ_JBHUEA010000002.1"/>
</dbReference>
<evidence type="ECO:0000256" key="3">
    <source>
        <dbReference type="ARBA" id="ARBA00022475"/>
    </source>
</evidence>
<sequence length="513" mass="53458">MADTAVDNFPAAAPDRPEGPEPKRQGARHEHRWWVLAVLALSQLMVVLDATIVNIALPTAQRALDFDSDQRQWVITAYSLAFGGLLLLGGRLSDLFGRKVTYIAGLIGFAAASAFGGAAQNFGELVTARAVQGAFGALLAPAALSLLSTTFTDGRERGKAFGIFGAVAGSGGAVGLLLGGVLTEYASWRWCLYVNLFFAIVAIIGALTFFGRQGPAGTRPKLDLPGTVIVSLGLVGIVYGFSSAETNGWDDVQTIVSLALGVVLLIAFVILESRVAHPLLPLRVVLDRQRGGAYLTVALTGAALFGVFLFLAYYLQVLRGYTPLQTGVGFLPMPVTIALTSTLIVPRVLPRFGAKPMIVIGALLGAAGLFILSRIGLDSEYWLTIAPGLVVLGLGMGNVFGAAFNTATAGVDPRDAGVGSAMVNTSQQIGGSIGTAVLSTLAAGAVTRYLTDNGNSRQAQALAQLDSYHTAFLTSSGVFVGIAVIALLLLRWGRPDATTRGSDEQEAAPATAH</sequence>
<dbReference type="Proteomes" id="UP001597347">
    <property type="component" value="Unassembled WGS sequence"/>
</dbReference>
<evidence type="ECO:0000256" key="5">
    <source>
        <dbReference type="ARBA" id="ARBA00022989"/>
    </source>
</evidence>